<evidence type="ECO:0000313" key="1">
    <source>
        <dbReference type="EMBL" id="TMS19620.1"/>
    </source>
</evidence>
<organism evidence="1 2">
    <name type="scientific">Larimichthys crocea</name>
    <name type="common">Large yellow croaker</name>
    <name type="synonym">Pseudosciaena crocea</name>
    <dbReference type="NCBI Taxonomy" id="215358"/>
    <lineage>
        <taxon>Eukaryota</taxon>
        <taxon>Metazoa</taxon>
        <taxon>Chordata</taxon>
        <taxon>Craniata</taxon>
        <taxon>Vertebrata</taxon>
        <taxon>Euteleostomi</taxon>
        <taxon>Actinopterygii</taxon>
        <taxon>Neopterygii</taxon>
        <taxon>Teleostei</taxon>
        <taxon>Neoteleostei</taxon>
        <taxon>Acanthomorphata</taxon>
        <taxon>Eupercaria</taxon>
        <taxon>Sciaenidae</taxon>
        <taxon>Larimichthys</taxon>
    </lineage>
</organism>
<dbReference type="EMBL" id="CM011678">
    <property type="protein sequence ID" value="TMS19620.1"/>
    <property type="molecule type" value="Genomic_DNA"/>
</dbReference>
<accession>A0ACD3RJJ6</accession>
<proteinExistence type="predicted"/>
<name>A0ACD3RJJ6_LARCR</name>
<comment type="caution">
    <text evidence="1">The sequence shown here is derived from an EMBL/GenBank/DDBJ whole genome shotgun (WGS) entry which is preliminary data.</text>
</comment>
<sequence length="118" mass="13041">MEQSPVSFLSQENSDNRLLVIIKNKDIAGHVHKIPGLMSLKRHPSVVFVGIDTLDDIRNNSYNELFVAGGCIVSDELVLNPDFHHSRSTGCTADVPGTAQFSREHLEVESSLQNPQET</sequence>
<keyword evidence="2" id="KW-1185">Reference proteome</keyword>
<protein>
    <submittedName>
        <fullName evidence="1">Uncharacterized protein</fullName>
    </submittedName>
</protein>
<reference evidence="1" key="1">
    <citation type="submission" date="2018-11" db="EMBL/GenBank/DDBJ databases">
        <title>The sequence and de novo assembly of Larimichthys crocea genome using PacBio and Hi-C technologies.</title>
        <authorList>
            <person name="Xu P."/>
            <person name="Chen B."/>
            <person name="Zhou Z."/>
            <person name="Ke Q."/>
            <person name="Wu Y."/>
            <person name="Bai H."/>
            <person name="Pu F."/>
        </authorList>
    </citation>
    <scope>NUCLEOTIDE SEQUENCE</scope>
    <source>
        <tissue evidence="1">Muscle</tissue>
    </source>
</reference>
<gene>
    <name evidence="1" type="ORF">E3U43_003941</name>
</gene>
<evidence type="ECO:0000313" key="2">
    <source>
        <dbReference type="Proteomes" id="UP000793456"/>
    </source>
</evidence>
<dbReference type="Proteomes" id="UP000793456">
    <property type="component" value="Chromosome V"/>
</dbReference>